<dbReference type="GO" id="GO:0005737">
    <property type="term" value="C:cytoplasm"/>
    <property type="evidence" value="ECO:0007669"/>
    <property type="project" value="UniProtKB-SubCell"/>
</dbReference>
<evidence type="ECO:0000256" key="1">
    <source>
        <dbReference type="ARBA" id="ARBA00004236"/>
    </source>
</evidence>
<feature type="compositionally biased region" description="Low complexity" evidence="10">
    <location>
        <begin position="296"/>
        <end position="335"/>
    </location>
</feature>
<dbReference type="PROSITE" id="PS50002">
    <property type="entry name" value="SH3"/>
    <property type="match status" value="1"/>
</dbReference>
<dbReference type="GO" id="GO:0008270">
    <property type="term" value="F:zinc ion binding"/>
    <property type="evidence" value="ECO:0007669"/>
    <property type="project" value="UniProtKB-KW"/>
</dbReference>
<evidence type="ECO:0000256" key="5">
    <source>
        <dbReference type="ARBA" id="ARBA00022490"/>
    </source>
</evidence>
<dbReference type="InterPro" id="IPR001452">
    <property type="entry name" value="SH3_domain"/>
</dbReference>
<dbReference type="OrthoDB" id="6250593at2759"/>
<evidence type="ECO:0000313" key="12">
    <source>
        <dbReference type="EMBL" id="CAD1478110.1"/>
    </source>
</evidence>
<dbReference type="Pfam" id="PF00018">
    <property type="entry name" value="SH3_1"/>
    <property type="match status" value="1"/>
</dbReference>
<feature type="region of interest" description="Disordered" evidence="10">
    <location>
        <begin position="375"/>
        <end position="403"/>
    </location>
</feature>
<keyword evidence="6" id="KW-0677">Repeat</keyword>
<dbReference type="Gene3D" id="2.30.30.40">
    <property type="entry name" value="SH3 Domains"/>
    <property type="match status" value="1"/>
</dbReference>
<proteinExistence type="predicted"/>
<evidence type="ECO:0000256" key="3">
    <source>
        <dbReference type="ARBA" id="ARBA00022443"/>
    </source>
</evidence>
<dbReference type="FunFam" id="2.30.30.40:FF:000221">
    <property type="entry name" value="SH3 and cysteine-rich domain-containing protein 2"/>
    <property type="match status" value="1"/>
</dbReference>
<protein>
    <recommendedName>
        <fullName evidence="11">SH3 domain-containing protein</fullName>
    </recommendedName>
</protein>
<dbReference type="CDD" id="cd00174">
    <property type="entry name" value="SH3"/>
    <property type="match status" value="1"/>
</dbReference>
<keyword evidence="7" id="KW-0863">Zinc-finger</keyword>
<dbReference type="GO" id="GO:0005886">
    <property type="term" value="C:plasma membrane"/>
    <property type="evidence" value="ECO:0007669"/>
    <property type="project" value="UniProtKB-SubCell"/>
</dbReference>
<dbReference type="AlphaFoldDB" id="A0A6V7HD92"/>
<evidence type="ECO:0000256" key="7">
    <source>
        <dbReference type="ARBA" id="ARBA00022771"/>
    </source>
</evidence>
<keyword evidence="7" id="KW-0479">Metal-binding</keyword>
<evidence type="ECO:0000313" key="13">
    <source>
        <dbReference type="Proteomes" id="UP000752696"/>
    </source>
</evidence>
<keyword evidence="5" id="KW-0963">Cytoplasm</keyword>
<keyword evidence="7" id="KW-0862">Zinc</keyword>
<keyword evidence="8" id="KW-0472">Membrane</keyword>
<comment type="caution">
    <text evidence="12">The sequence shown here is derived from an EMBL/GenBank/DDBJ whole genome shotgun (WGS) entry which is preliminary data.</text>
</comment>
<keyword evidence="4" id="KW-1003">Cell membrane</keyword>
<dbReference type="PRINTS" id="PR00452">
    <property type="entry name" value="SH3DOMAIN"/>
</dbReference>
<accession>A0A6V7HD92</accession>
<dbReference type="GO" id="GO:0003009">
    <property type="term" value="P:skeletal muscle contraction"/>
    <property type="evidence" value="ECO:0007669"/>
    <property type="project" value="TreeGrafter"/>
</dbReference>
<keyword evidence="13" id="KW-1185">Reference proteome</keyword>
<organism evidence="12 13">
    <name type="scientific">Heterotrigona itama</name>
    <dbReference type="NCBI Taxonomy" id="395501"/>
    <lineage>
        <taxon>Eukaryota</taxon>
        <taxon>Metazoa</taxon>
        <taxon>Ecdysozoa</taxon>
        <taxon>Arthropoda</taxon>
        <taxon>Hexapoda</taxon>
        <taxon>Insecta</taxon>
        <taxon>Pterygota</taxon>
        <taxon>Neoptera</taxon>
        <taxon>Endopterygota</taxon>
        <taxon>Hymenoptera</taxon>
        <taxon>Apocrita</taxon>
        <taxon>Aculeata</taxon>
        <taxon>Apoidea</taxon>
        <taxon>Anthophila</taxon>
        <taxon>Apidae</taxon>
        <taxon>Heterotrigona</taxon>
    </lineage>
</organism>
<evidence type="ECO:0000256" key="4">
    <source>
        <dbReference type="ARBA" id="ARBA00022475"/>
    </source>
</evidence>
<dbReference type="InterPro" id="IPR036028">
    <property type="entry name" value="SH3-like_dom_sf"/>
</dbReference>
<evidence type="ECO:0000259" key="11">
    <source>
        <dbReference type="PROSITE" id="PS50002"/>
    </source>
</evidence>
<comment type="subcellular location">
    <subcellularLocation>
        <location evidence="1">Cell membrane</location>
    </subcellularLocation>
    <subcellularLocation>
        <location evidence="2">Cytoplasm</location>
    </subcellularLocation>
</comment>
<feature type="domain" description="SH3" evidence="11">
    <location>
        <begin position="125"/>
        <end position="185"/>
    </location>
</feature>
<feature type="region of interest" description="Disordered" evidence="10">
    <location>
        <begin position="1"/>
        <end position="74"/>
    </location>
</feature>
<dbReference type="InterPro" id="IPR039688">
    <property type="entry name" value="STAC1/2/3"/>
</dbReference>
<evidence type="ECO:0000256" key="8">
    <source>
        <dbReference type="ARBA" id="ARBA00023136"/>
    </source>
</evidence>
<evidence type="ECO:0000256" key="10">
    <source>
        <dbReference type="SAM" id="MobiDB-lite"/>
    </source>
</evidence>
<sequence>MEHEAPHSPQRRRERLNLRMKSLSLDSPEGTAHVRHRARDYYTGGQRESTPPRYSDSGSINRLSPCSPGQGHSVHKHIRGAIRMSSMELPDENEKSYSSASTSPCPSPHPNNQNHMNPPGKRVLPPNNLYVVLYNFEARHRDELDLKAGYKVTVIDKSEKDWWKGKCLGGRVGYFPSAYVMRVESGQKTLQVTRNLQLTDQITLLRDQVGEEVDGVVMVRCAADVRSADHTGKEGEVLYKETLCPLKYLQEQPRQPGERQNCANLRERFSASARRNAVEKYYDCLQCAEQCRHVTNNSSSSSNNNNNNNNPSIAANNNNNHLKLSKSTKSSSLVAKSTMNNYSRVSSTINSSSLKENAKILARLDETRVLKNAKGGSLAKSMKNHEPVPLTPAKKRSSLARPVRVHDSFTQPRKLLPMNYAFQTLQKAGGESTYEEDEYKETGWPIRLKLEQMLELTLPQTKKRPKKKTSMMLMKQQQTNKHACKDTERLLRVLSVNNVDQDTRYNVTRCSVM</sequence>
<name>A0A6V7HD92_9HYME</name>
<feature type="region of interest" description="Disordered" evidence="10">
    <location>
        <begin position="89"/>
        <end position="122"/>
    </location>
</feature>
<dbReference type="SUPFAM" id="SSF50044">
    <property type="entry name" value="SH3-domain"/>
    <property type="match status" value="1"/>
</dbReference>
<reference evidence="12" key="1">
    <citation type="submission" date="2020-07" db="EMBL/GenBank/DDBJ databases">
        <authorList>
            <person name="Nazaruddin N."/>
        </authorList>
    </citation>
    <scope>NUCLEOTIDE SEQUENCE</scope>
</reference>
<evidence type="ECO:0000256" key="9">
    <source>
        <dbReference type="PROSITE-ProRule" id="PRU00192"/>
    </source>
</evidence>
<evidence type="ECO:0000256" key="6">
    <source>
        <dbReference type="ARBA" id="ARBA00022737"/>
    </source>
</evidence>
<keyword evidence="3 9" id="KW-0728">SH3 domain</keyword>
<dbReference type="InterPro" id="IPR059031">
    <property type="entry name" value="SH3_20"/>
</dbReference>
<dbReference type="EMBL" id="CAJDYZ010010508">
    <property type="protein sequence ID" value="CAD1478110.1"/>
    <property type="molecule type" value="Genomic_DNA"/>
</dbReference>
<dbReference type="PANTHER" id="PTHR15135:SF7">
    <property type="entry name" value="STAC-LIKE, ISOFORM J"/>
    <property type="match status" value="1"/>
</dbReference>
<dbReference type="PANTHER" id="PTHR15135">
    <property type="entry name" value="STAC"/>
    <property type="match status" value="1"/>
</dbReference>
<dbReference type="Pfam" id="PF26085">
    <property type="entry name" value="SH3_20"/>
    <property type="match status" value="1"/>
</dbReference>
<dbReference type="Proteomes" id="UP000752696">
    <property type="component" value="Unassembled WGS sequence"/>
</dbReference>
<feature type="region of interest" description="Disordered" evidence="10">
    <location>
        <begin position="295"/>
        <end position="335"/>
    </location>
</feature>
<dbReference type="SMART" id="SM00326">
    <property type="entry name" value="SH3"/>
    <property type="match status" value="1"/>
</dbReference>
<feature type="compositionally biased region" description="Low complexity" evidence="10">
    <location>
        <begin position="96"/>
        <end position="119"/>
    </location>
</feature>
<gene>
    <name evidence="12" type="ORF">MHI_LOCUS777824</name>
</gene>
<evidence type="ECO:0000256" key="2">
    <source>
        <dbReference type="ARBA" id="ARBA00004496"/>
    </source>
</evidence>
<dbReference type="GO" id="GO:1903078">
    <property type="term" value="P:positive regulation of protein localization to plasma membrane"/>
    <property type="evidence" value="ECO:0007669"/>
    <property type="project" value="TreeGrafter"/>
</dbReference>